<reference evidence="12" key="2">
    <citation type="journal article" date="2018" name="Biosci. Biotechnol. Biochem.">
        <title>Polysaccharide hydrolase of the hadal zone amphipods Hirondellea gigas.</title>
        <authorList>
            <person name="Kobayashi H."/>
            <person name="Nagahama T."/>
            <person name="Arai W."/>
            <person name="Sasagawa Y."/>
            <person name="Umeda M."/>
            <person name="Hayashi T."/>
            <person name="Nikaido I."/>
            <person name="Watanabe H."/>
            <person name="Oguri K."/>
            <person name="Kitazato H."/>
            <person name="Fujioka K."/>
            <person name="Kido Y."/>
            <person name="Takami H."/>
        </authorList>
    </citation>
    <scope>NUCLEOTIDE SEQUENCE</scope>
    <source>
        <tissue evidence="12">Whole body</tissue>
    </source>
</reference>
<keyword evidence="6" id="KW-0378">Hydrolase</keyword>
<keyword evidence="4" id="KW-0479">Metal-binding</keyword>
<accession>A0A2P2I643</accession>
<dbReference type="InterPro" id="IPR015679">
    <property type="entry name" value="PLipase_D_fam"/>
</dbReference>
<dbReference type="PANTHER" id="PTHR18896">
    <property type="entry name" value="PHOSPHOLIPASE D"/>
    <property type="match status" value="1"/>
</dbReference>
<feature type="domain" description="C2" evidence="10">
    <location>
        <begin position="1"/>
        <end position="108"/>
    </location>
</feature>
<dbReference type="CDD" id="cd00030">
    <property type="entry name" value="C2"/>
    <property type="match status" value="1"/>
</dbReference>
<evidence type="ECO:0000259" key="11">
    <source>
        <dbReference type="PROSITE" id="PS50035"/>
    </source>
</evidence>
<keyword evidence="7" id="KW-0106">Calcium</keyword>
<dbReference type="SUPFAM" id="SSF49562">
    <property type="entry name" value="C2 domain (Calcium/lipid-binding domain, CaLB)"/>
    <property type="match status" value="2"/>
</dbReference>
<protein>
    <recommendedName>
        <fullName evidence="3">phospholipase D</fullName>
        <ecNumber evidence="3">3.1.4.4</ecNumber>
    </recommendedName>
</protein>
<evidence type="ECO:0000256" key="2">
    <source>
        <dbReference type="ARBA" id="ARBA00010683"/>
    </source>
</evidence>
<dbReference type="GO" id="GO:0005886">
    <property type="term" value="C:plasma membrane"/>
    <property type="evidence" value="ECO:0007669"/>
    <property type="project" value="TreeGrafter"/>
</dbReference>
<organism evidence="12">
    <name type="scientific">Hirondellea gigas</name>
    <dbReference type="NCBI Taxonomy" id="1518452"/>
    <lineage>
        <taxon>Eukaryota</taxon>
        <taxon>Metazoa</taxon>
        <taxon>Ecdysozoa</taxon>
        <taxon>Arthropoda</taxon>
        <taxon>Crustacea</taxon>
        <taxon>Multicrustacea</taxon>
        <taxon>Malacostraca</taxon>
        <taxon>Eumalacostraca</taxon>
        <taxon>Peracarida</taxon>
        <taxon>Amphipoda</taxon>
        <taxon>Amphilochidea</taxon>
        <taxon>Lysianassida</taxon>
        <taxon>Lysianassidira</taxon>
        <taxon>Lysianassoidea</taxon>
        <taxon>Lysianassidae</taxon>
        <taxon>Hirondellea</taxon>
    </lineage>
</organism>
<name>A0A2P2I643_9CRUS</name>
<proteinExistence type="evidence at transcript level"/>
<evidence type="ECO:0000256" key="3">
    <source>
        <dbReference type="ARBA" id="ARBA00012027"/>
    </source>
</evidence>
<dbReference type="GO" id="GO:0046872">
    <property type="term" value="F:metal ion binding"/>
    <property type="evidence" value="ECO:0007669"/>
    <property type="project" value="UniProtKB-KW"/>
</dbReference>
<evidence type="ECO:0000259" key="10">
    <source>
        <dbReference type="PROSITE" id="PS50004"/>
    </source>
</evidence>
<dbReference type="SUPFAM" id="SSF56024">
    <property type="entry name" value="Phospholipase D/nuclease"/>
    <property type="match status" value="2"/>
</dbReference>
<feature type="domain" description="PLD phosphodiesterase" evidence="11">
    <location>
        <begin position="754"/>
        <end position="781"/>
    </location>
</feature>
<evidence type="ECO:0000313" key="12">
    <source>
        <dbReference type="EMBL" id="LAB69386.1"/>
    </source>
</evidence>
<dbReference type="AlphaFoldDB" id="A0A2P2I643"/>
<dbReference type="GO" id="GO:0009395">
    <property type="term" value="P:phospholipid catabolic process"/>
    <property type="evidence" value="ECO:0007669"/>
    <property type="project" value="TreeGrafter"/>
</dbReference>
<dbReference type="PROSITE" id="PS50004">
    <property type="entry name" value="C2"/>
    <property type="match status" value="2"/>
</dbReference>
<evidence type="ECO:0000256" key="4">
    <source>
        <dbReference type="ARBA" id="ARBA00022723"/>
    </source>
</evidence>
<dbReference type="Pfam" id="PF00168">
    <property type="entry name" value="C2"/>
    <property type="match status" value="2"/>
</dbReference>
<dbReference type="PROSITE" id="PS50035">
    <property type="entry name" value="PLD"/>
    <property type="match status" value="1"/>
</dbReference>
<dbReference type="GO" id="GO:0004630">
    <property type="term" value="F:phospholipase D activity"/>
    <property type="evidence" value="ECO:0007669"/>
    <property type="project" value="UniProtKB-EC"/>
</dbReference>
<dbReference type="PANTHER" id="PTHR18896:SF60">
    <property type="entry name" value="PHOSPHOLIPASE D"/>
    <property type="match status" value="1"/>
</dbReference>
<feature type="domain" description="C2" evidence="10">
    <location>
        <begin position="140"/>
        <end position="269"/>
    </location>
</feature>
<evidence type="ECO:0000313" key="13">
    <source>
        <dbReference type="EMBL" id="LAC23087.1"/>
    </source>
</evidence>
<comment type="similarity">
    <text evidence="2">Belongs to the phospholipase D family. C2-PLD subfamily.</text>
</comment>
<evidence type="ECO:0000256" key="7">
    <source>
        <dbReference type="ARBA" id="ARBA00022837"/>
    </source>
</evidence>
<comment type="cofactor">
    <cofactor evidence="1">
        <name>Ca(2+)</name>
        <dbReference type="ChEBI" id="CHEBI:29108"/>
    </cofactor>
</comment>
<keyword evidence="5" id="KW-0677">Repeat</keyword>
<sequence length="902" mass="102042">MVRLQGHLEVVVVEAKNLQSRGVINPYCIIELVGTKSTHEIGKTITIEDHYNPKWLSTISADIDQDILEIRFTVKDKSLFKDDKLGTCSLRAEYIGYETYTAALDLCKKQNNSGQLHVKVKLLSSAECGPSRRHSKGDKNRGCISRKVDMDSPLHTSFLHGKLIISVKSAKNLPNLDSTLISRKNKSDPFVVVEIQDANSNVYRLARTDTIDDNLSPEWNENFVIDVCHDVANIVFVVYDEDVVRHDKICSLDIPARDIEHGQLVAGEKTLYIHKTKEAGKLTASVQYIKKSDSPSFSVEKCVFPVRKENKVKFYQDAQCSTLPVQVKDCAGRYYSPNNAWKDMYETLSGAKKFICITGWRLNASIVLFRSDCGNGETIGKILRDRAEEDVDVRVLLWDEADTSDAKKDTAKEFFKESLVKVDVVARKKHKRDVFHRESFHLKNSFAHNQKCIIADQSVEGSPGLRNVVAYVGCFDLTSGRYDTPEHKLYNNDDSEHKNQFYNNLIATITRSNSKTPWHDVLCKVIGPAALDIYQNFQSRWEMEAQVAESDFNMQKSNGLYLNYEYDSLDSWDVQCFRSITEDSSSMDASENIFTYAGTRIENSLYRAYIHQIRKAKQFIFLETANFIGSSHFWEDCSDINCKNLIPIEITTKIIEKINQGKSFTAYIVLSMHPEHSPDDMYSQEILHWQYHTIEMMYRRIGKAIQGKGADAVPQDYLLFLCLGKREETDATPKLLKQLSEEGPLPTMTRQKRLMIAVNSKLGIFDDEYIIIGSGNINDRSMVGNRNTELAIGACQPRVGASGDVSTFRKCLWSEHLGVDAPLEMDPSSVTCARKIHKMAEDSLKSFLDTSQPVSGCHLLSYPLLVDKAGVVSPRHDCEKFPDTKAYVLGTRSKVIPDALTT</sequence>
<dbReference type="EC" id="3.1.4.4" evidence="3"/>
<dbReference type="Pfam" id="PF12357">
    <property type="entry name" value="PLD_C"/>
    <property type="match status" value="1"/>
</dbReference>
<dbReference type="EMBL" id="IACF01003777">
    <property type="protein sequence ID" value="LAB69386.1"/>
    <property type="molecule type" value="mRNA"/>
</dbReference>
<keyword evidence="9" id="KW-0443">Lipid metabolism</keyword>
<dbReference type="InterPro" id="IPR001736">
    <property type="entry name" value="PLipase_D/transphosphatidylase"/>
</dbReference>
<reference evidence="13" key="1">
    <citation type="submission" date="2017-11" db="EMBL/GenBank/DDBJ databases">
        <title>The sensing device of the deep-sea amphipod.</title>
        <authorList>
            <person name="Kobayashi H."/>
            <person name="Nagahama T."/>
            <person name="Arai W."/>
            <person name="Sasagawa Y."/>
            <person name="Umeda M."/>
            <person name="Hayashi T."/>
            <person name="Nikaido I."/>
            <person name="Watanabe H."/>
            <person name="Oguri K."/>
            <person name="Kitazato H."/>
            <person name="Fujioka K."/>
            <person name="Kido Y."/>
            <person name="Takami H."/>
        </authorList>
    </citation>
    <scope>NUCLEOTIDE SEQUENCE</scope>
    <source>
        <tissue evidence="13">Whole body</tissue>
    </source>
</reference>
<dbReference type="Gene3D" id="2.60.40.150">
    <property type="entry name" value="C2 domain"/>
    <property type="match status" value="2"/>
</dbReference>
<dbReference type="InterPro" id="IPR035892">
    <property type="entry name" value="C2_domain_sf"/>
</dbReference>
<evidence type="ECO:0000256" key="9">
    <source>
        <dbReference type="ARBA" id="ARBA00023098"/>
    </source>
</evidence>
<dbReference type="SMART" id="SM00155">
    <property type="entry name" value="PLDc"/>
    <property type="match status" value="2"/>
</dbReference>
<evidence type="ECO:0000256" key="8">
    <source>
        <dbReference type="ARBA" id="ARBA00022963"/>
    </source>
</evidence>
<dbReference type="SMART" id="SM00239">
    <property type="entry name" value="C2"/>
    <property type="match status" value="2"/>
</dbReference>
<evidence type="ECO:0000256" key="5">
    <source>
        <dbReference type="ARBA" id="ARBA00022737"/>
    </source>
</evidence>
<evidence type="ECO:0000256" key="1">
    <source>
        <dbReference type="ARBA" id="ARBA00001913"/>
    </source>
</evidence>
<dbReference type="InterPro" id="IPR024632">
    <property type="entry name" value="PLipase_D_C"/>
</dbReference>
<dbReference type="InterPro" id="IPR000008">
    <property type="entry name" value="C2_dom"/>
</dbReference>
<evidence type="ECO:0000256" key="6">
    <source>
        <dbReference type="ARBA" id="ARBA00022801"/>
    </source>
</evidence>
<dbReference type="EMBL" id="IACT01003867">
    <property type="protein sequence ID" value="LAC23087.1"/>
    <property type="molecule type" value="mRNA"/>
</dbReference>
<dbReference type="Gene3D" id="3.30.870.10">
    <property type="entry name" value="Endonuclease Chain A"/>
    <property type="match status" value="2"/>
</dbReference>
<keyword evidence="8" id="KW-0442">Lipid degradation</keyword>